<organism evidence="2 3">
    <name type="scientific">Paraburkholderia kirstenboschensis</name>
    <dbReference type="NCBI Taxonomy" id="1245436"/>
    <lineage>
        <taxon>Bacteria</taxon>
        <taxon>Pseudomonadati</taxon>
        <taxon>Pseudomonadota</taxon>
        <taxon>Betaproteobacteria</taxon>
        <taxon>Burkholderiales</taxon>
        <taxon>Burkholderiaceae</taxon>
        <taxon>Paraburkholderia</taxon>
    </lineage>
</organism>
<keyword evidence="1 2" id="KW-0808">Transferase</keyword>
<accession>A0ABZ0EB23</accession>
<dbReference type="Gene3D" id="3.40.50.10540">
    <property type="entry name" value="Crotonobetainyl-coa:carnitine coa-transferase, domain 1"/>
    <property type="match status" value="2"/>
</dbReference>
<dbReference type="InterPro" id="IPR023606">
    <property type="entry name" value="CoA-Trfase_III_dom_1_sf"/>
</dbReference>
<evidence type="ECO:0000313" key="2">
    <source>
        <dbReference type="EMBL" id="WOD13418.1"/>
    </source>
</evidence>
<dbReference type="EMBL" id="CP136511">
    <property type="protein sequence ID" value="WOD13418.1"/>
    <property type="molecule type" value="Genomic_DNA"/>
</dbReference>
<keyword evidence="3" id="KW-1185">Reference proteome</keyword>
<dbReference type="InterPro" id="IPR003673">
    <property type="entry name" value="CoA-Trfase_fam_III"/>
</dbReference>
<dbReference type="PANTHER" id="PTHR48207">
    <property type="entry name" value="SUCCINATE--HYDROXYMETHYLGLUTARATE COA-TRANSFERASE"/>
    <property type="match status" value="1"/>
</dbReference>
<evidence type="ECO:0000313" key="3">
    <source>
        <dbReference type="Proteomes" id="UP001302652"/>
    </source>
</evidence>
<reference evidence="2 3" key="1">
    <citation type="submission" date="2023-10" db="EMBL/GenBank/DDBJ databases">
        <title>Surface-active antibiotics is a multifunctional adaptation for post-fire microbes.</title>
        <authorList>
            <person name="Liu M.D."/>
            <person name="Du Y."/>
            <person name="Koupaei S.K."/>
            <person name="Kim N.R."/>
            <person name="Zhang W."/>
            <person name="Traxler M.F."/>
        </authorList>
    </citation>
    <scope>NUCLEOTIDE SEQUENCE [LARGE SCALE GENOMIC DNA]</scope>
    <source>
        <strain evidence="2 3">F3</strain>
    </source>
</reference>
<protein>
    <submittedName>
        <fullName evidence="2">CoA transferase</fullName>
        <ecNumber evidence="2">2.8.3.-</ecNumber>
    </submittedName>
</protein>
<proteinExistence type="predicted"/>
<dbReference type="Pfam" id="PF02515">
    <property type="entry name" value="CoA_transf_3"/>
    <property type="match status" value="1"/>
</dbReference>
<dbReference type="GO" id="GO:0016740">
    <property type="term" value="F:transferase activity"/>
    <property type="evidence" value="ECO:0007669"/>
    <property type="project" value="UniProtKB-KW"/>
</dbReference>
<dbReference type="SUPFAM" id="SSF89796">
    <property type="entry name" value="CoA-transferase family III (CaiB/BaiF)"/>
    <property type="match status" value="1"/>
</dbReference>
<dbReference type="InterPro" id="IPR050483">
    <property type="entry name" value="CoA-transferase_III_domain"/>
</dbReference>
<dbReference type="RefSeq" id="WP_317014917.1">
    <property type="nucleotide sequence ID" value="NZ_CP136511.1"/>
</dbReference>
<name>A0ABZ0EB23_9BURK</name>
<dbReference type="Proteomes" id="UP001302652">
    <property type="component" value="Chromosome 3"/>
</dbReference>
<dbReference type="EC" id="2.8.3.-" evidence="2"/>
<gene>
    <name evidence="2" type="ORF">RW095_05115</name>
</gene>
<sequence>MNALNGIRILSFNHFLMGPLGVQHLADCGAEVISIEPVDGAFQRKWGGANRAIDGQTMLLLVGNRNKRSLALNLKDPRAIDIVMNLLPQVDVVAENYRPGVMEQLGLGYEVLRTVKPDIIYASGSGFGPDGPYAGRPGQDLIIQAMSGIATITGTRQDGPRAVGVSVVDHHGAALFANGILTALLNRERTGEGCRVDVSLLAAALDLQQESLTCFLNGDGHDDVRQAGRISGWYFPAPYGIYATADGFIALSLSPLDIIYQILEIAENERIPAKRAFDAQQEISDQLARRLAQETTAHWLPLFERHHVWHTRVNDYAQVVADPQVRHLKSFETVEGATGSPVTLVNHPVRYDGSAPAIRTPPPRLGAHTIDILSGLGMNRSMIDALLADGVIGVADDAGAVAADAARRRGVKRG</sequence>
<evidence type="ECO:0000256" key="1">
    <source>
        <dbReference type="ARBA" id="ARBA00022679"/>
    </source>
</evidence>
<dbReference type="PANTHER" id="PTHR48207:SF4">
    <property type="entry name" value="BLL6097 PROTEIN"/>
    <property type="match status" value="1"/>
</dbReference>